<dbReference type="InterPro" id="IPR027267">
    <property type="entry name" value="AH/BAR_dom_sf"/>
</dbReference>
<dbReference type="InterPro" id="IPR026581">
    <property type="entry name" value="TCP10L/CENPJ"/>
</dbReference>
<evidence type="ECO:0000256" key="3">
    <source>
        <dbReference type="SAM" id="MobiDB-lite"/>
    </source>
</evidence>
<reference evidence="5" key="1">
    <citation type="journal article" date="2012" name="PLoS Negl. Trop. Dis.">
        <title>A systematically improved high quality genome and transcriptome of the human blood fluke Schistosoma mansoni.</title>
        <authorList>
            <person name="Protasio A.V."/>
            <person name="Tsai I.J."/>
            <person name="Babbage A."/>
            <person name="Nichol S."/>
            <person name="Hunt M."/>
            <person name="Aslett M.A."/>
            <person name="De Silva N."/>
            <person name="Velarde G.S."/>
            <person name="Anderson T.J."/>
            <person name="Clark R.C."/>
            <person name="Davidson C."/>
            <person name="Dillon G.P."/>
            <person name="Holroyd N.E."/>
            <person name="LoVerde P.T."/>
            <person name="Lloyd C."/>
            <person name="McQuillan J."/>
            <person name="Oliveira G."/>
            <person name="Otto T.D."/>
            <person name="Parker-Manuel S.J."/>
            <person name="Quail M.A."/>
            <person name="Wilson R.A."/>
            <person name="Zerlotini A."/>
            <person name="Dunne D.W."/>
            <person name="Berriman M."/>
        </authorList>
    </citation>
    <scope>NUCLEOTIDE SEQUENCE [LARGE SCALE GENOMIC DNA]</scope>
    <source>
        <strain evidence="5">Puerto Rican</strain>
    </source>
</reference>
<dbReference type="GO" id="GO:0015631">
    <property type="term" value="F:tubulin binding"/>
    <property type="evidence" value="ECO:0007669"/>
    <property type="project" value="TreeGrafter"/>
</dbReference>
<dbReference type="GO" id="GO:0005814">
    <property type="term" value="C:centriole"/>
    <property type="evidence" value="ECO:0007669"/>
    <property type="project" value="TreeGrafter"/>
</dbReference>
<feature type="coiled-coil region" evidence="2">
    <location>
        <begin position="639"/>
        <end position="791"/>
    </location>
</feature>
<comment type="similarity">
    <text evidence="1">Belongs to the TCP10 family.</text>
</comment>
<dbReference type="GO" id="GO:0060271">
    <property type="term" value="P:cilium assembly"/>
    <property type="evidence" value="ECO:0007669"/>
    <property type="project" value="TreeGrafter"/>
</dbReference>
<dbReference type="GO" id="GO:0061511">
    <property type="term" value="P:centriole elongation"/>
    <property type="evidence" value="ECO:0007669"/>
    <property type="project" value="TreeGrafter"/>
</dbReference>
<evidence type="ECO:0000259" key="4">
    <source>
        <dbReference type="Pfam" id="PF07202"/>
    </source>
</evidence>
<feature type="region of interest" description="Disordered" evidence="3">
    <location>
        <begin position="897"/>
        <end position="975"/>
    </location>
</feature>
<reference evidence="6" key="2">
    <citation type="submission" date="2018-12" db="UniProtKB">
        <authorList>
            <consortium name="WormBaseParasite"/>
        </authorList>
    </citation>
    <scope>IDENTIFICATION</scope>
    <source>
        <strain evidence="6">Puerto Rican</strain>
    </source>
</reference>
<feature type="compositionally biased region" description="Polar residues" evidence="3">
    <location>
        <begin position="909"/>
        <end position="926"/>
    </location>
</feature>
<evidence type="ECO:0000256" key="1">
    <source>
        <dbReference type="ARBA" id="ARBA00005627"/>
    </source>
</evidence>
<keyword evidence="5" id="KW-1185">Reference proteome</keyword>
<dbReference type="InParanoid" id="A0A3Q0KTT9"/>
<evidence type="ECO:0000256" key="2">
    <source>
        <dbReference type="SAM" id="Coils"/>
    </source>
</evidence>
<proteinExistence type="inferred from homology"/>
<dbReference type="InterPro" id="IPR009852">
    <property type="entry name" value="CENPJ_C_dom"/>
</dbReference>
<feature type="compositionally biased region" description="Low complexity" evidence="3">
    <location>
        <begin position="897"/>
        <end position="908"/>
    </location>
</feature>
<feature type="region of interest" description="Disordered" evidence="3">
    <location>
        <begin position="822"/>
        <end position="871"/>
    </location>
</feature>
<keyword evidence="2" id="KW-0175">Coiled coil</keyword>
<feature type="domain" description="Centromere protein J C-terminal" evidence="4">
    <location>
        <begin position="1209"/>
        <end position="1236"/>
    </location>
</feature>
<sequence length="1288" mass="144049">MIEYVNRHEIFSPSVSWITKSGVHLEYTPEDTLKSGIFVGEENASPRETVPMLVSEVCSNNSEVKVLGPQSNSEDDHLTPINIHFSNKTSDNAEGVKGVPNITSGSEGTLSLDCDGELHNTDAKKPTKNPISSRKPISFLKRHQGVSAWCSRLKKQGLPVTDPAAELLKRQCTNSSQIPIVRKSALKKQSELSKPNLQQTIINNGVLVPSTIENSNISQYDQPLTKIKSRHSNHTTTIPTLNMKENKTEQSNKDVNDEPHNNNCLDGNDDYCQNPIRSLVDSSNLQTLSTNHLSMESIQSNLNDTNKEAIDLKEFELLEEFAETSSFSNLNTSYISKLYKTNSILDRNGKQSKEMLQSDPLPTICSNYKKSITMGQPSSHVQIHSRHLVKDDILIGNKIHRNDTVNRLTNESHDAKMANDFNLPNNNSNECNVDSILGIPGSLDNQCKVTRFHMVKSPCNQSQSSLVTNNQQLELSNEHQLASMKQFSSSNPDDYDFDDSHSWSFSTSDINDAKLLTGYNLSEVSLTNCDDFINQPNESTLVRSMSTFTSNKINSSLPGQSVKAIQSIHSSSEKADHDVYAKKSSETVKYNQKSISSHSNDESINVVNELNDEQLIDGQNPSNQDSTTSNDQSVLKHWISRLEAEVKRFKVENTNLNKLKIEAQDSLRQLELEKSRFDENKIKERKEFEEYKENEIRKLKKERRVLEEYQRALRTMPNKKDREEIERLKQELEESRVDMGKREVRWHAALSRLRTRIDEFETERNELKGRISRLEEERISLQAKLAKIQVTCNNNESNSIKQRSSSALRQTVNSISQSISLTPLINNNDDDGSKITKNTYCQRSRQLSRTRSSSSSASSISHPSTKVNKPGIINIHKQNTISSSNKVSSMIPQLNTTTTTTTTNNNNNKLCHQESNSPVTTGTRESIASGGGYFTGDDDSVSNGGSSERVVRLSSRPDNFINDNNNYVDDGDDSHSSNVAIISNDNRKNTSEQEKESMGFIVKQNVNSSSVINVLDKNNTVTETQSNHHNQQMKDFTNKVDNNQQEKLPIPGTAASGTLIRSVKHTDGSIEQTYSNGAIVVSYANGSVKEIFPDTVTVVVSLFNGDIKRTLPDGRVIYHYAADGTVQITYPNGTEEITYSDGRQEIIYSSRQINPHKGLLLPTTIVNSSKSLTNEQICQQFNNNNNSVKEILLPNGQREIHSSSGIKCRVYPDGTTKTIFPDGRHETRYSSGRLRVKDANGNLLLDTRLPILNNITTNRNNGFLNDRSAKLSITNQSSGGNLIMKSNS</sequence>
<dbReference type="InterPro" id="IPR047002">
    <property type="entry name" value="Tcp10_C_sf"/>
</dbReference>
<dbReference type="GO" id="GO:0005813">
    <property type="term" value="C:centrosome"/>
    <property type="evidence" value="ECO:0007669"/>
    <property type="project" value="TreeGrafter"/>
</dbReference>
<protein>
    <submittedName>
        <fullName evidence="6">Lyst-interacting protein, putative</fullName>
    </submittedName>
</protein>
<dbReference type="Pfam" id="PF07202">
    <property type="entry name" value="Tcp10_C"/>
    <property type="match status" value="3"/>
</dbReference>
<dbReference type="SUPFAM" id="SSF103657">
    <property type="entry name" value="BAR/IMD domain-like"/>
    <property type="match status" value="1"/>
</dbReference>
<evidence type="ECO:0000313" key="5">
    <source>
        <dbReference type="Proteomes" id="UP000008854"/>
    </source>
</evidence>
<dbReference type="Proteomes" id="UP000008854">
    <property type="component" value="Unassembled WGS sequence"/>
</dbReference>
<dbReference type="AlphaFoldDB" id="A0A3Q0KTT9"/>
<evidence type="ECO:0000313" key="6">
    <source>
        <dbReference type="WBParaSite" id="Smp_180020.1"/>
    </source>
</evidence>
<feature type="domain" description="Centromere protein J C-terminal" evidence="4">
    <location>
        <begin position="1063"/>
        <end position="1091"/>
    </location>
</feature>
<dbReference type="STRING" id="6183.A0A3Q0KTT9"/>
<dbReference type="PANTHER" id="PTHR10331">
    <property type="entry name" value="T COMPLEX PROTEIN 10"/>
    <property type="match status" value="1"/>
</dbReference>
<accession>A0A3Q0KTT9</accession>
<dbReference type="WBParaSite" id="Smp_180020.1">
    <property type="protein sequence ID" value="Smp_180020.1"/>
    <property type="gene ID" value="Smp_180020"/>
</dbReference>
<organism evidence="5 6">
    <name type="scientific">Schistosoma mansoni</name>
    <name type="common">Blood fluke</name>
    <dbReference type="NCBI Taxonomy" id="6183"/>
    <lineage>
        <taxon>Eukaryota</taxon>
        <taxon>Metazoa</taxon>
        <taxon>Spiralia</taxon>
        <taxon>Lophotrochozoa</taxon>
        <taxon>Platyhelminthes</taxon>
        <taxon>Trematoda</taxon>
        <taxon>Digenea</taxon>
        <taxon>Strigeidida</taxon>
        <taxon>Schistosomatoidea</taxon>
        <taxon>Schistosomatidae</taxon>
        <taxon>Schistosoma</taxon>
    </lineage>
</organism>
<dbReference type="PANTHER" id="PTHR10331:SF6">
    <property type="entry name" value="SPINDLE ASSEMBLY ABNORMAL 4"/>
    <property type="match status" value="1"/>
</dbReference>
<feature type="compositionally biased region" description="Low complexity" evidence="3">
    <location>
        <begin position="843"/>
        <end position="864"/>
    </location>
</feature>
<name>A0A3Q0KTT9_SCHMA</name>
<dbReference type="Gene3D" id="2.60.450.20">
    <property type="match status" value="1"/>
</dbReference>
<feature type="domain" description="Centromere protein J C-terminal" evidence="4">
    <location>
        <begin position="1112"/>
        <end position="1147"/>
    </location>
</feature>